<keyword evidence="2" id="KW-1185">Reference proteome</keyword>
<evidence type="ECO:0000313" key="1">
    <source>
        <dbReference type="EMBL" id="TRZ03155.1"/>
    </source>
</evidence>
<dbReference type="Proteomes" id="UP000316079">
    <property type="component" value="Unassembled WGS sequence"/>
</dbReference>
<dbReference type="OrthoDB" id="412780at2759"/>
<proteinExistence type="predicted"/>
<evidence type="ECO:0000313" key="2">
    <source>
        <dbReference type="Proteomes" id="UP000316079"/>
    </source>
</evidence>
<dbReference type="STRING" id="623744.A0A553RLW2"/>
<gene>
    <name evidence="1" type="ORF">DNTS_014547</name>
</gene>
<dbReference type="PRINTS" id="PR00178">
    <property type="entry name" value="FATTYACIDBP"/>
</dbReference>
<name>A0A553RLW2_9TELE</name>
<dbReference type="GO" id="GO:0008289">
    <property type="term" value="F:lipid binding"/>
    <property type="evidence" value="ECO:0007669"/>
    <property type="project" value="InterPro"/>
</dbReference>
<comment type="caution">
    <text evidence="1">The sequence shown here is derived from an EMBL/GenBank/DDBJ whole genome shotgun (WGS) entry which is preliminary data.</text>
</comment>
<dbReference type="Gene3D" id="2.40.128.20">
    <property type="match status" value="1"/>
</dbReference>
<dbReference type="InterPro" id="IPR012674">
    <property type="entry name" value="Calycin"/>
</dbReference>
<dbReference type="EMBL" id="SRMA01015356">
    <property type="protein sequence ID" value="TRZ03155.1"/>
    <property type="molecule type" value="Genomic_DNA"/>
</dbReference>
<dbReference type="Pfam" id="PF14651">
    <property type="entry name" value="Lipocalin_7"/>
    <property type="match status" value="1"/>
</dbReference>
<protein>
    <recommendedName>
        <fullName evidence="3">Lipocalin/cytosolic fatty-acid binding domain-containing protein</fullName>
    </recommendedName>
</protein>
<sequence>MINLQVCPEEIQNILQRLSSRLHSTSQSGASSLGNKCCVGRKSSSTNIMEFNGQYRLERYEGIEEFMSAIGRPGLAKRMHTDEIYYEFEVNGNDFKITTRKGSNVSMNSFTIGEEAEMDMPSGEIIKTVVKREGNTLKYSLENICCSWELLDSNTLISSLALGDVTYKRFFKRLQ</sequence>
<accession>A0A553RLW2</accession>
<evidence type="ECO:0008006" key="3">
    <source>
        <dbReference type="Google" id="ProtNLM"/>
    </source>
</evidence>
<dbReference type="AlphaFoldDB" id="A0A553RLW2"/>
<organism evidence="1 2">
    <name type="scientific">Danionella cerebrum</name>
    <dbReference type="NCBI Taxonomy" id="2873325"/>
    <lineage>
        <taxon>Eukaryota</taxon>
        <taxon>Metazoa</taxon>
        <taxon>Chordata</taxon>
        <taxon>Craniata</taxon>
        <taxon>Vertebrata</taxon>
        <taxon>Euteleostomi</taxon>
        <taxon>Actinopterygii</taxon>
        <taxon>Neopterygii</taxon>
        <taxon>Teleostei</taxon>
        <taxon>Ostariophysi</taxon>
        <taxon>Cypriniformes</taxon>
        <taxon>Danionidae</taxon>
        <taxon>Danioninae</taxon>
        <taxon>Danionella</taxon>
    </lineage>
</organism>
<dbReference type="SUPFAM" id="SSF50814">
    <property type="entry name" value="Lipocalins"/>
    <property type="match status" value="1"/>
</dbReference>
<reference evidence="1 2" key="1">
    <citation type="journal article" date="2019" name="Sci. Data">
        <title>Hybrid genome assembly and annotation of Danionella translucida.</title>
        <authorList>
            <person name="Kadobianskyi M."/>
            <person name="Schulze L."/>
            <person name="Schuelke M."/>
            <person name="Judkewitz B."/>
        </authorList>
    </citation>
    <scope>NUCLEOTIDE SEQUENCE [LARGE SCALE GENOMIC DNA]</scope>
    <source>
        <strain evidence="1 2">Bolton</strain>
    </source>
</reference>
<dbReference type="InterPro" id="IPR000463">
    <property type="entry name" value="Fatty_acid-bd"/>
</dbReference>